<reference evidence="2" key="1">
    <citation type="journal article" date="2020" name="mSystems">
        <title>Genome- and Community-Level Interaction Insights into Carbon Utilization and Element Cycling Functions of Hydrothermarchaeota in Hydrothermal Sediment.</title>
        <authorList>
            <person name="Zhou Z."/>
            <person name="Liu Y."/>
            <person name="Xu W."/>
            <person name="Pan J."/>
            <person name="Luo Z.H."/>
            <person name="Li M."/>
        </authorList>
    </citation>
    <scope>NUCLEOTIDE SEQUENCE [LARGE SCALE GENOMIC DNA]</scope>
    <source>
        <strain evidence="2">SpSt-508</strain>
    </source>
</reference>
<feature type="signal peptide" evidence="1">
    <location>
        <begin position="1"/>
        <end position="28"/>
    </location>
</feature>
<name>A0A7C4QFX2_9PLAN</name>
<evidence type="ECO:0000256" key="1">
    <source>
        <dbReference type="SAM" id="SignalP"/>
    </source>
</evidence>
<organism evidence="2">
    <name type="scientific">Schlesneria paludicola</name>
    <dbReference type="NCBI Taxonomy" id="360056"/>
    <lineage>
        <taxon>Bacteria</taxon>
        <taxon>Pseudomonadati</taxon>
        <taxon>Planctomycetota</taxon>
        <taxon>Planctomycetia</taxon>
        <taxon>Planctomycetales</taxon>
        <taxon>Planctomycetaceae</taxon>
        <taxon>Schlesneria</taxon>
    </lineage>
</organism>
<dbReference type="InterPro" id="IPR011487">
    <property type="entry name" value="DUF1598"/>
</dbReference>
<gene>
    <name evidence="2" type="ORF">ENS64_00810</name>
</gene>
<comment type="caution">
    <text evidence="2">The sequence shown here is derived from an EMBL/GenBank/DDBJ whole genome shotgun (WGS) entry which is preliminary data.</text>
</comment>
<feature type="chain" id="PRO_5027930155" evidence="1">
    <location>
        <begin position="29"/>
        <end position="569"/>
    </location>
</feature>
<proteinExistence type="predicted"/>
<keyword evidence="1" id="KW-0732">Signal</keyword>
<protein>
    <submittedName>
        <fullName evidence="2">DUF1598 domain-containing protein</fullName>
    </submittedName>
</protein>
<sequence length="569" mass="61791">MVPCGHWFRLWLMLASVAVYLGARPAEAAAPEQLVAEHLAAGEFGAALEQAAQVANPQLQAELLQKVAAAQQQAGAPAAAQATLRRIAPRQTRAQAQGQAARRQTQLAGGAAMADFGTLMMLIQQNTSGEWEDQDGVGGTMTPFPTGVRVSPEGVLSRAAAKDATGSLAAVAAQARKASLNDDMAQSSVLRVVSLARLEQEVAQRLADGLPVPQSMALFAGLTRVQYVFVDTEAQDLLLAGPAEGWQYQAPGQPVGLNSGRPILQLDDFVTVLRTFLRGEADFGCSINTREEGVRALQEYAQQSLARGPLSAGAGVRNWVNQLQKRLGRQDVVVWGVPADSRVARVIVEADYRMKLIGIDKLDAGKGIPSYFDLLPLNLQKNPPPMEALRWWLTMHYDAVYHSPDRTAFEIQGQSVKCLSENQLLTETGQHLPTGQAEATNRLFAQNFTHRYAELARRDLVFADTQNIFDLALVAALIRHERLEDRAGLDFGVFAPQGGYRPATYPVPREVDSVVNHRVYNGKDVVVQVAGGVRADLLAVVKDEQVARESSTLTKVSLPAGRWWWDVAK</sequence>
<dbReference type="AlphaFoldDB" id="A0A7C4QFX2"/>
<dbReference type="Pfam" id="PF07643">
    <property type="entry name" value="DUF1598"/>
    <property type="match status" value="1"/>
</dbReference>
<evidence type="ECO:0000313" key="2">
    <source>
        <dbReference type="EMBL" id="HGT37801.1"/>
    </source>
</evidence>
<dbReference type="EMBL" id="DSVQ01000003">
    <property type="protein sequence ID" value="HGT37801.1"/>
    <property type="molecule type" value="Genomic_DNA"/>
</dbReference>
<accession>A0A7C4QFX2</accession>